<dbReference type="OrthoDB" id="9804453at2"/>
<feature type="region of interest" description="Disordered" evidence="7">
    <location>
        <begin position="163"/>
        <end position="189"/>
    </location>
</feature>
<evidence type="ECO:0000256" key="2">
    <source>
        <dbReference type="ARBA" id="ARBA00002315"/>
    </source>
</evidence>
<dbReference type="Gene3D" id="3.40.720.10">
    <property type="entry name" value="Alkaline Phosphatase, subunit A"/>
    <property type="match status" value="1"/>
</dbReference>
<dbReference type="Pfam" id="PF10143">
    <property type="entry name" value="PhosphMutase"/>
    <property type="match status" value="1"/>
</dbReference>
<evidence type="ECO:0000313" key="10">
    <source>
        <dbReference type="Proteomes" id="UP000297597"/>
    </source>
</evidence>
<dbReference type="PIRSF" id="PIRSF006392">
    <property type="entry name" value="IPGAM_arch"/>
    <property type="match status" value="1"/>
</dbReference>
<evidence type="ECO:0000259" key="8">
    <source>
        <dbReference type="Pfam" id="PF01676"/>
    </source>
</evidence>
<comment type="pathway">
    <text evidence="3">Carbohydrate degradation.</text>
</comment>
<dbReference type="GO" id="GO:0004619">
    <property type="term" value="F:phosphoglycerate mutase activity"/>
    <property type="evidence" value="ECO:0007669"/>
    <property type="project" value="UniProtKB-EC"/>
</dbReference>
<name>A0A4Y7RXJ4_9FIRM</name>
<dbReference type="HAMAP" id="MF_01402_A">
    <property type="entry name" value="ApgM_A"/>
    <property type="match status" value="1"/>
</dbReference>
<dbReference type="CDD" id="cd16011">
    <property type="entry name" value="iPGM_like"/>
    <property type="match status" value="1"/>
</dbReference>
<dbReference type="Proteomes" id="UP000297597">
    <property type="component" value="Unassembled WGS sequence"/>
</dbReference>
<dbReference type="PANTHER" id="PTHR31209:SF0">
    <property type="entry name" value="METALLOENZYME DOMAIN-CONTAINING PROTEIN"/>
    <property type="match status" value="1"/>
</dbReference>
<dbReference type="GO" id="GO:0046872">
    <property type="term" value="F:metal ion binding"/>
    <property type="evidence" value="ECO:0007669"/>
    <property type="project" value="InterPro"/>
</dbReference>
<proteinExistence type="inferred from homology"/>
<dbReference type="Pfam" id="PF01676">
    <property type="entry name" value="Metalloenzyme"/>
    <property type="match status" value="1"/>
</dbReference>
<evidence type="ECO:0000256" key="7">
    <source>
        <dbReference type="SAM" id="MobiDB-lite"/>
    </source>
</evidence>
<dbReference type="GO" id="GO:0006096">
    <property type="term" value="P:glycolytic process"/>
    <property type="evidence" value="ECO:0007669"/>
    <property type="project" value="UniProtKB-KW"/>
</dbReference>
<keyword evidence="10" id="KW-1185">Reference proteome</keyword>
<evidence type="ECO:0000256" key="6">
    <source>
        <dbReference type="ARBA" id="ARBA00023235"/>
    </source>
</evidence>
<dbReference type="EMBL" id="QFFZ01000002">
    <property type="protein sequence ID" value="TEB13480.1"/>
    <property type="molecule type" value="Genomic_DNA"/>
</dbReference>
<dbReference type="InterPro" id="IPR042253">
    <property type="entry name" value="Pglycerate_mutase_ApgM_sf"/>
</dbReference>
<dbReference type="PANTHER" id="PTHR31209">
    <property type="entry name" value="COFACTOR-INDEPENDENT PHOSPHOGLYCERATE MUTASE"/>
    <property type="match status" value="1"/>
</dbReference>
<evidence type="ECO:0000313" key="9">
    <source>
        <dbReference type="EMBL" id="TEB13480.1"/>
    </source>
</evidence>
<dbReference type="InterPro" id="IPR006124">
    <property type="entry name" value="Metalloenzyme"/>
</dbReference>
<dbReference type="Gene3D" id="3.30.70.2130">
    <property type="entry name" value="Metalloenzyme domain"/>
    <property type="match status" value="1"/>
</dbReference>
<organism evidence="9 10">
    <name type="scientific">Pelotomaculum propionicicum</name>
    <dbReference type="NCBI Taxonomy" id="258475"/>
    <lineage>
        <taxon>Bacteria</taxon>
        <taxon>Bacillati</taxon>
        <taxon>Bacillota</taxon>
        <taxon>Clostridia</taxon>
        <taxon>Eubacteriales</taxon>
        <taxon>Desulfotomaculaceae</taxon>
        <taxon>Pelotomaculum</taxon>
    </lineage>
</organism>
<gene>
    <name evidence="9" type="ORF">Pmgp_00374</name>
</gene>
<sequence length="415" mass="44023">MKRYKAVLFSIDGLGDHPVEQLQGLTPLEAADRPALNALAKEGILGIVDPYAPGVPCGTDTGHLCMLGYDPYKIYTGRGPIEAMGAGLELAAGDVAFRCNFATVDGNGIVVDRRAGRIREGTRDLANVLDGIDLGDGITARFAPATEHRAVLVLRGPCLTARVSDSDPGGKNEGKPAGLVSPLDKSEEAGRTARALQKFLDLARKRLDNHPVNKKRVSAGLLPANAVLTRGGGIMTTLTPIAATYNGLKGAVISGEATVLAIAKMAGFHAATHASMTGSYDFNPIVKARMALDLIRNYDLVLIHVKAPDLAGHDGRWDLKKETIERVDSLVGTVRSIVECDTYIAVTADHSTPCRVGEHSGDPVPSLIWGPGIRTDSQETFGERTCAKGGLGRITGNQFFHSLLDHMGFMPKFGA</sequence>
<comment type="caution">
    <text evidence="9">The sequence shown here is derived from an EMBL/GenBank/DDBJ whole genome shotgun (WGS) entry which is preliminary data.</text>
</comment>
<comment type="catalytic activity">
    <reaction evidence="1">
        <text>(2R)-2-phosphoglycerate = (2R)-3-phosphoglycerate</text>
        <dbReference type="Rhea" id="RHEA:15901"/>
        <dbReference type="ChEBI" id="CHEBI:58272"/>
        <dbReference type="ChEBI" id="CHEBI:58289"/>
        <dbReference type="EC" id="5.4.2.12"/>
    </reaction>
</comment>
<keyword evidence="6" id="KW-0413">Isomerase</keyword>
<accession>A0A4Y7RXJ4</accession>
<dbReference type="NCBIfam" id="TIGR00306">
    <property type="entry name" value="apgM"/>
    <property type="match status" value="1"/>
</dbReference>
<dbReference type="SUPFAM" id="SSF53649">
    <property type="entry name" value="Alkaline phosphatase-like"/>
    <property type="match status" value="1"/>
</dbReference>
<evidence type="ECO:0000256" key="1">
    <source>
        <dbReference type="ARBA" id="ARBA00000370"/>
    </source>
</evidence>
<evidence type="ECO:0000256" key="4">
    <source>
        <dbReference type="ARBA" id="ARBA00005524"/>
    </source>
</evidence>
<evidence type="ECO:0000256" key="3">
    <source>
        <dbReference type="ARBA" id="ARBA00004921"/>
    </source>
</evidence>
<dbReference type="InterPro" id="IPR004456">
    <property type="entry name" value="Pglycerate_mutase_ApgM"/>
</dbReference>
<dbReference type="InterPro" id="IPR017850">
    <property type="entry name" value="Alkaline_phosphatase_core_sf"/>
</dbReference>
<comment type="similarity">
    <text evidence="4">Belongs to the BPG-independent phosphoglycerate mutase family. A-PGAM subfamily.</text>
</comment>
<evidence type="ECO:0000256" key="5">
    <source>
        <dbReference type="ARBA" id="ARBA00023152"/>
    </source>
</evidence>
<protein>
    <recommendedName>
        <fullName evidence="8">Metalloenzyme domain-containing protein</fullName>
    </recommendedName>
</protein>
<feature type="domain" description="Metalloenzyme" evidence="8">
    <location>
        <begin position="5"/>
        <end position="397"/>
    </location>
</feature>
<dbReference type="RefSeq" id="WP_134212254.1">
    <property type="nucleotide sequence ID" value="NZ_QFFZ01000002.1"/>
</dbReference>
<dbReference type="InterPro" id="IPR023665">
    <property type="entry name" value="ApgAM_prokaryotes"/>
</dbReference>
<comment type="function">
    <text evidence="2">Catalyzes the interconversion of 2-phosphoglycerate and 3-phosphoglycerate.</text>
</comment>
<keyword evidence="5" id="KW-0324">Glycolysis</keyword>
<dbReference type="AlphaFoldDB" id="A0A4Y7RXJ4"/>
<feature type="compositionally biased region" description="Basic and acidic residues" evidence="7">
    <location>
        <begin position="164"/>
        <end position="174"/>
    </location>
</feature>
<reference evidence="9 10" key="1">
    <citation type="journal article" date="2018" name="Environ. Microbiol.">
        <title>Novel energy conservation strategies and behaviour of Pelotomaculum schinkii driving syntrophic propionate catabolism.</title>
        <authorList>
            <person name="Hidalgo-Ahumada C.A.P."/>
            <person name="Nobu M.K."/>
            <person name="Narihiro T."/>
            <person name="Tamaki H."/>
            <person name="Liu W.T."/>
            <person name="Kamagata Y."/>
            <person name="Stams A.J.M."/>
            <person name="Imachi H."/>
            <person name="Sousa D.Z."/>
        </authorList>
    </citation>
    <scope>NUCLEOTIDE SEQUENCE [LARGE SCALE GENOMIC DNA]</scope>
    <source>
        <strain evidence="9 10">MGP</strain>
    </source>
</reference>